<keyword evidence="2" id="KW-1185">Reference proteome</keyword>
<dbReference type="EMBL" id="CAJVPM010037941">
    <property type="protein sequence ID" value="CAG8696792.1"/>
    <property type="molecule type" value="Genomic_DNA"/>
</dbReference>
<comment type="caution">
    <text evidence="1">The sequence shown here is derived from an EMBL/GenBank/DDBJ whole genome shotgun (WGS) entry which is preliminary data.</text>
</comment>
<sequence length="53" mass="6087">TESETSQTDETLENSSSNMEDLNSENLVVEKKNKKPHQLELLIIATRRTSQLR</sequence>
<protein>
    <submittedName>
        <fullName evidence="1">1183_t:CDS:1</fullName>
    </submittedName>
</protein>
<reference evidence="1" key="1">
    <citation type="submission" date="2021-06" db="EMBL/GenBank/DDBJ databases">
        <authorList>
            <person name="Kallberg Y."/>
            <person name="Tangrot J."/>
            <person name="Rosling A."/>
        </authorList>
    </citation>
    <scope>NUCLEOTIDE SEQUENCE</scope>
    <source>
        <strain evidence="1">AU212A</strain>
    </source>
</reference>
<feature type="non-terminal residue" evidence="1">
    <location>
        <position position="53"/>
    </location>
</feature>
<dbReference type="Proteomes" id="UP000789860">
    <property type="component" value="Unassembled WGS sequence"/>
</dbReference>
<proteinExistence type="predicted"/>
<organism evidence="1 2">
    <name type="scientific">Scutellospora calospora</name>
    <dbReference type="NCBI Taxonomy" id="85575"/>
    <lineage>
        <taxon>Eukaryota</taxon>
        <taxon>Fungi</taxon>
        <taxon>Fungi incertae sedis</taxon>
        <taxon>Mucoromycota</taxon>
        <taxon>Glomeromycotina</taxon>
        <taxon>Glomeromycetes</taxon>
        <taxon>Diversisporales</taxon>
        <taxon>Gigasporaceae</taxon>
        <taxon>Scutellospora</taxon>
    </lineage>
</organism>
<accession>A0ACA9P8S0</accession>
<gene>
    <name evidence="1" type="ORF">SCALOS_LOCUS10347</name>
</gene>
<evidence type="ECO:0000313" key="2">
    <source>
        <dbReference type="Proteomes" id="UP000789860"/>
    </source>
</evidence>
<name>A0ACA9P8S0_9GLOM</name>
<evidence type="ECO:0000313" key="1">
    <source>
        <dbReference type="EMBL" id="CAG8696792.1"/>
    </source>
</evidence>
<feature type="non-terminal residue" evidence="1">
    <location>
        <position position="1"/>
    </location>
</feature>